<dbReference type="GO" id="GO:0006952">
    <property type="term" value="P:defense response"/>
    <property type="evidence" value="ECO:0007669"/>
    <property type="project" value="UniProtKB-KW"/>
</dbReference>
<dbReference type="PANTHER" id="PTHR47950">
    <property type="entry name" value="CYTOCHROME P450, FAMILY 76, SUBFAMILY C, POLYPEPTIDE 5-RELATED"/>
    <property type="match status" value="1"/>
</dbReference>
<feature type="transmembrane region" description="Helical" evidence="7">
    <location>
        <begin position="6"/>
        <end position="24"/>
    </location>
</feature>
<dbReference type="InterPro" id="IPR017972">
    <property type="entry name" value="Cyt_P450_CS"/>
</dbReference>
<dbReference type="GO" id="GO:0005506">
    <property type="term" value="F:iron ion binding"/>
    <property type="evidence" value="ECO:0007669"/>
    <property type="project" value="InterPro"/>
</dbReference>
<dbReference type="InterPro" id="IPR001128">
    <property type="entry name" value="Cyt_P450"/>
</dbReference>
<dbReference type="GO" id="GO:0016709">
    <property type="term" value="F:oxidoreductase activity, acting on paired donors, with incorporation or reduction of molecular oxygen, NAD(P)H as one donor, and incorporation of one atom of oxygen"/>
    <property type="evidence" value="ECO:0007669"/>
    <property type="project" value="UniProtKB-ARBA"/>
</dbReference>
<reference evidence="8" key="1">
    <citation type="journal article" date="2018" name="DNA Res.">
        <title>Multiple hybrid de novo genome assembly of finger millet, an orphan allotetraploid crop.</title>
        <authorList>
            <person name="Hatakeyama M."/>
            <person name="Aluri S."/>
            <person name="Balachadran M.T."/>
            <person name="Sivarajan S.R."/>
            <person name="Patrignani A."/>
            <person name="Gruter S."/>
            <person name="Poveda L."/>
            <person name="Shimizu-Inatsugi R."/>
            <person name="Baeten J."/>
            <person name="Francoijs K.J."/>
            <person name="Nataraja K.N."/>
            <person name="Reddy Y.A.N."/>
            <person name="Phadnis S."/>
            <person name="Ravikumar R.L."/>
            <person name="Schlapbach R."/>
            <person name="Sreeman S.M."/>
            <person name="Shimizu K.K."/>
        </authorList>
    </citation>
    <scope>NUCLEOTIDE SEQUENCE</scope>
</reference>
<evidence type="ECO:0000256" key="3">
    <source>
        <dbReference type="ARBA" id="ARBA00022821"/>
    </source>
</evidence>
<evidence type="ECO:0000256" key="7">
    <source>
        <dbReference type="SAM" id="Phobius"/>
    </source>
</evidence>
<evidence type="ECO:0000256" key="2">
    <source>
        <dbReference type="ARBA" id="ARBA00022723"/>
    </source>
</evidence>
<evidence type="ECO:0000256" key="1">
    <source>
        <dbReference type="ARBA" id="ARBA00010617"/>
    </source>
</evidence>
<comment type="similarity">
    <text evidence="1">Belongs to the cytochrome P450 family.</text>
</comment>
<evidence type="ECO:0000256" key="4">
    <source>
        <dbReference type="ARBA" id="ARBA00023002"/>
    </source>
</evidence>
<dbReference type="PROSITE" id="PS00086">
    <property type="entry name" value="CYTOCHROME_P450"/>
    <property type="match status" value="2"/>
</dbReference>
<gene>
    <name evidence="8" type="primary">gb02953</name>
    <name evidence="8" type="ORF">PR202_gb02953</name>
</gene>
<dbReference type="SUPFAM" id="SSF48264">
    <property type="entry name" value="Cytochrome P450"/>
    <property type="match status" value="2"/>
</dbReference>
<protein>
    <submittedName>
        <fullName evidence="8">Uncharacterized protein</fullName>
    </submittedName>
</protein>
<name>A0AAV5DYE2_ELECO</name>
<dbReference type="EMBL" id="BQKI01000072">
    <property type="protein sequence ID" value="GJN16003.1"/>
    <property type="molecule type" value="Genomic_DNA"/>
</dbReference>
<keyword evidence="7" id="KW-1133">Transmembrane helix</keyword>
<keyword evidence="2 6" id="KW-0479">Metal-binding</keyword>
<feature type="binding site" description="axial binding residue" evidence="6">
    <location>
        <position position="1061"/>
    </location>
    <ligand>
        <name>heme</name>
        <dbReference type="ChEBI" id="CHEBI:30413"/>
    </ligand>
    <ligandPart>
        <name>Fe</name>
        <dbReference type="ChEBI" id="CHEBI:18248"/>
    </ligandPart>
</feature>
<dbReference type="PRINTS" id="PR00385">
    <property type="entry name" value="P450"/>
</dbReference>
<keyword evidence="7" id="KW-0472">Membrane</keyword>
<comment type="caution">
    <text evidence="8">The sequence shown here is derived from an EMBL/GenBank/DDBJ whole genome shotgun (WGS) entry which is preliminary data.</text>
</comment>
<evidence type="ECO:0000256" key="6">
    <source>
        <dbReference type="PIRSR" id="PIRSR602401-1"/>
    </source>
</evidence>
<dbReference type="GO" id="GO:0051502">
    <property type="term" value="P:diterpene phytoalexin biosynthetic process"/>
    <property type="evidence" value="ECO:0007669"/>
    <property type="project" value="UniProtKB-ARBA"/>
</dbReference>
<dbReference type="PRINTS" id="PR00463">
    <property type="entry name" value="EP450I"/>
</dbReference>
<dbReference type="GO" id="GO:0020037">
    <property type="term" value="F:heme binding"/>
    <property type="evidence" value="ECO:0007669"/>
    <property type="project" value="InterPro"/>
</dbReference>
<keyword evidence="6" id="KW-0349">Heme</keyword>
<keyword evidence="3" id="KW-0611">Plant defense</keyword>
<dbReference type="Proteomes" id="UP001054889">
    <property type="component" value="Unassembled WGS sequence"/>
</dbReference>
<dbReference type="InterPro" id="IPR002401">
    <property type="entry name" value="Cyt_P450_E_grp-I"/>
</dbReference>
<dbReference type="Pfam" id="PF00067">
    <property type="entry name" value="p450"/>
    <property type="match status" value="2"/>
</dbReference>
<keyword evidence="7" id="KW-0812">Transmembrane</keyword>
<dbReference type="Gene3D" id="1.10.630.10">
    <property type="entry name" value="Cytochrome P450"/>
    <property type="match status" value="2"/>
</dbReference>
<dbReference type="AlphaFoldDB" id="A0AAV5DYE2"/>
<reference evidence="8" key="2">
    <citation type="submission" date="2021-12" db="EMBL/GenBank/DDBJ databases">
        <title>Resequencing data analysis of finger millet.</title>
        <authorList>
            <person name="Hatakeyama M."/>
            <person name="Aluri S."/>
            <person name="Balachadran M.T."/>
            <person name="Sivarajan S.R."/>
            <person name="Poveda L."/>
            <person name="Shimizu-Inatsugi R."/>
            <person name="Schlapbach R."/>
            <person name="Sreeman S.M."/>
            <person name="Shimizu K.K."/>
        </authorList>
    </citation>
    <scope>NUCLEOTIDE SEQUENCE</scope>
</reference>
<dbReference type="FunFam" id="1.10.630.10:FF:000007">
    <property type="entry name" value="Cytochrome P450 76C4"/>
    <property type="match status" value="2"/>
</dbReference>
<dbReference type="PANTHER" id="PTHR47950:SF44">
    <property type="entry name" value="CYTOCHROME P450, FAMILY 76, SUBFAMILY C, POLYPEPTIDE 5-RELATED"/>
    <property type="match status" value="1"/>
</dbReference>
<comment type="cofactor">
    <cofactor evidence="6">
        <name>heme</name>
        <dbReference type="ChEBI" id="CHEBI:30413"/>
    </cofactor>
</comment>
<dbReference type="CDD" id="cd11073">
    <property type="entry name" value="CYP76-like"/>
    <property type="match status" value="2"/>
</dbReference>
<dbReference type="InterPro" id="IPR036396">
    <property type="entry name" value="Cyt_P450_sf"/>
</dbReference>
<keyword evidence="5 6" id="KW-0408">Iron</keyword>
<organism evidence="8 9">
    <name type="scientific">Eleusine coracana subsp. coracana</name>
    <dbReference type="NCBI Taxonomy" id="191504"/>
    <lineage>
        <taxon>Eukaryota</taxon>
        <taxon>Viridiplantae</taxon>
        <taxon>Streptophyta</taxon>
        <taxon>Embryophyta</taxon>
        <taxon>Tracheophyta</taxon>
        <taxon>Spermatophyta</taxon>
        <taxon>Magnoliopsida</taxon>
        <taxon>Liliopsida</taxon>
        <taxon>Poales</taxon>
        <taxon>Poaceae</taxon>
        <taxon>PACMAD clade</taxon>
        <taxon>Chloridoideae</taxon>
        <taxon>Cynodonteae</taxon>
        <taxon>Eleusininae</taxon>
        <taxon>Eleusine</taxon>
    </lineage>
</organism>
<proteinExistence type="inferred from homology"/>
<evidence type="ECO:0000256" key="5">
    <source>
        <dbReference type="ARBA" id="ARBA00023004"/>
    </source>
</evidence>
<accession>A0AAV5DYE2</accession>
<keyword evidence="9" id="KW-1185">Reference proteome</keyword>
<sequence>MERDLWLLWAALAISLLYYLMTFLRRPSRNGRQPLGPRPLPVIGNLLDLRGNLHHTLAHLARVHGSVMFLKMGLTTTVVISSSDAAREAFTKHDRRLAARAVPDAINIPGYRDLSMVWMPSSDPLWKTLRGIVGSHVFSPRSLAATRDVRERKVRELISYFRDRAGQEVDVGQGVYGGVLNLVSTALFSVDVVDVGADSATGLRKLVEDLIELIATPNVSDLYPFLRRLDLQGWHRFAAKRLEKIFCILDGIVDRRVEKLSSSSKDTRLMNDFLDALIELMSSGKITRDNISAILFDLFTAGSDTVAVTVEWALAELIRNPSIMAKARAEIKGVLGDKETIEEHDVTGMPYLQAVVKEAMRMHPVAPIMLPHQAVEDGVEIGGYTVPKGSTVIFNVWAIMRDPAAWERPDEFVPERWLLQGSRAAEVDFRGKDFQFIPFGSGRRMCPGVPMAERVVPLVLASLLHAFEWNLPSGMSSEQLDKTHQQGPVFFLSTAFLQRVAISPWIFMTLFPATTPSSLCATATLATFTAWVARASSSCRTFTISETSRSARLWLKSSSDHDAEDNHVLGVGGHGVGRNDPAEAAQTTGHVGVHVSSTVSASACNLTCQARNYLYCTKKRKMERELWLLLGATLAISLLYLTIPRRPSGNGHRLPGPRPLPVIGNLLDLHGNLHHTLAHLARVHGPVMFLKLGLTTTVVVSSCDAAREAFTRHDRRLAARTIPDMSCLLGYSERSMIWMPSSNQRWKTMRGIVATHIFSPRSLASVRAIRERKVRDLVNYIRDRVGQELDIGQAVYGGILNLVSTTLFSVDVVDVGAQSAQGLQEAVEGIIELFSKPNVSDLFPFLRPLDLQGRRRQAARLFKKLFQVLDDIIDCRLAKASSSKSLRGDFLDALLQLMSTGTITREDMRAVMFDVFAAGSDTMSITVVWAMAELLHNPSIMSKVCAEIKDVLGFKETIEEPDVAGMPYFQAVVKEAMRLHPVAPVMLPHQAVEDGIEIGGYAVPKGSTITFNAWAIMRDPATWDRPDEFVPERFLVNRGADVDFRGKNFEFIPFGSGRRMCPGLPMAERVVPLLLASLLHEFEWKLPNGMSAEHLDMSEKFTTSNVMAVPLKAVPVTIT</sequence>
<feature type="transmembrane region" description="Helical" evidence="7">
    <location>
        <begin position="626"/>
        <end position="643"/>
    </location>
</feature>
<evidence type="ECO:0000313" key="9">
    <source>
        <dbReference type="Proteomes" id="UP001054889"/>
    </source>
</evidence>
<evidence type="ECO:0000313" key="8">
    <source>
        <dbReference type="EMBL" id="GJN16003.1"/>
    </source>
</evidence>
<keyword evidence="4" id="KW-0560">Oxidoreductase</keyword>